<dbReference type="EMBL" id="CQPC01000029">
    <property type="protein sequence ID" value="CNU28770.1"/>
    <property type="molecule type" value="Genomic_DNA"/>
</dbReference>
<dbReference type="Proteomes" id="UP000041314">
    <property type="component" value="Unassembled WGS sequence"/>
</dbReference>
<proteinExistence type="predicted"/>
<name>A0A655CT70_SALET</name>
<dbReference type="Proteomes" id="UP000039541">
    <property type="component" value="Unassembled WGS sequence"/>
</dbReference>
<protein>
    <submittedName>
        <fullName evidence="2">Uncharacterized protein</fullName>
    </submittedName>
</protein>
<evidence type="ECO:0000313" key="4">
    <source>
        <dbReference type="Proteomes" id="UP000039541"/>
    </source>
</evidence>
<dbReference type="EMBL" id="CQPA01000074">
    <property type="protein sequence ID" value="CNV24289.1"/>
    <property type="molecule type" value="Genomic_DNA"/>
</dbReference>
<sequence length="90" mass="10034">MTTNRHGAFGEHFHRINQPGAAFNFDHIGPRTHHDSRVFTCLFRGGVSHKRQVGEQQAVRRATSHGTSVVSDIFHGDRQGGVVPLNRHAQ</sequence>
<dbReference type="AlphaFoldDB" id="A0A655CT70"/>
<evidence type="ECO:0000313" key="3">
    <source>
        <dbReference type="EMBL" id="CNV24289.1"/>
    </source>
</evidence>
<reference evidence="4 5" key="1">
    <citation type="submission" date="2015-03" db="EMBL/GenBank/DDBJ databases">
        <authorList>
            <consortium name="Pathogen Informatics"/>
        </authorList>
    </citation>
    <scope>NUCLEOTIDE SEQUENCE [LARGE SCALE GENOMIC DNA]</scope>
    <source>
        <strain evidence="2 4">3476</strain>
        <strain evidence="3 5">A1104</strain>
    </source>
</reference>
<feature type="region of interest" description="Disordered" evidence="1">
    <location>
        <begin position="53"/>
        <end position="90"/>
    </location>
</feature>
<gene>
    <name evidence="3" type="ORF">ERS008198_04768</name>
    <name evidence="2" type="ORF">ERS008202_02375</name>
</gene>
<organism evidence="2 4">
    <name type="scientific">Salmonella enterica subsp. enterica serovar Bovismorbificans</name>
    <dbReference type="NCBI Taxonomy" id="58097"/>
    <lineage>
        <taxon>Bacteria</taxon>
        <taxon>Pseudomonadati</taxon>
        <taxon>Pseudomonadota</taxon>
        <taxon>Gammaproteobacteria</taxon>
        <taxon>Enterobacterales</taxon>
        <taxon>Enterobacteriaceae</taxon>
        <taxon>Salmonella</taxon>
    </lineage>
</organism>
<evidence type="ECO:0000313" key="5">
    <source>
        <dbReference type="Proteomes" id="UP000041314"/>
    </source>
</evidence>
<evidence type="ECO:0000313" key="2">
    <source>
        <dbReference type="EMBL" id="CNU28770.1"/>
    </source>
</evidence>
<accession>A0A655CT70</accession>
<evidence type="ECO:0000256" key="1">
    <source>
        <dbReference type="SAM" id="MobiDB-lite"/>
    </source>
</evidence>